<organism evidence="1 2">
    <name type="scientific">Mycobacteroides franklinii</name>
    <dbReference type="NCBI Taxonomy" id="948102"/>
    <lineage>
        <taxon>Bacteria</taxon>
        <taxon>Bacillati</taxon>
        <taxon>Actinomycetota</taxon>
        <taxon>Actinomycetes</taxon>
        <taxon>Mycobacteriales</taxon>
        <taxon>Mycobacteriaceae</taxon>
        <taxon>Mycobacteroides</taxon>
    </lineage>
</organism>
<reference evidence="1 2" key="1">
    <citation type="journal article" date="2019" name="Sci. Rep.">
        <title>Extended insight into the Mycobacterium chelonae-abscessus complex through whole genome sequencing of Mycobacterium salmoniphilum outbreak and Mycobacterium salmoniphilum-like strains.</title>
        <authorList>
            <person name="Behra P.R.K."/>
            <person name="Das S."/>
            <person name="Pettersson B.M.F."/>
            <person name="Shirreff L."/>
            <person name="DuCote T."/>
            <person name="Jacobsson K.G."/>
            <person name="Ennis D.G."/>
            <person name="Kirsebom L.A."/>
        </authorList>
    </citation>
    <scope>NUCLEOTIDE SEQUENCE [LARGE SCALE GENOMIC DNA]</scope>
    <source>
        <strain evidence="1 2">CCUG 63697</strain>
    </source>
</reference>
<dbReference type="AlphaFoldDB" id="A0A4V3HVP1"/>
<evidence type="ECO:0000313" key="2">
    <source>
        <dbReference type="Proteomes" id="UP000295165"/>
    </source>
</evidence>
<evidence type="ECO:0000313" key="1">
    <source>
        <dbReference type="EMBL" id="TDZ52953.1"/>
    </source>
</evidence>
<accession>A0A4V3HVP1</accession>
<sequence precursor="true">MGSAGRKVRSVVRAITMGLVGVVVVSLALISPLPDAAAAPLVPDIDSLIDDSGPLPSSLADLNAVPTLWFSTATGLLCKEQTVKVTHQVACAGDLPGQPTGTHIVDLQGVYDRGLGPAQFVAKTSEEFFGDTSGAVPVVLAPGHKIVFWSFPPSRSLVCGVPPSADLVCVLKAPHEISSDAGPSVTHGFVVGRLRAGCSSLRVSHRGVRRMIG</sequence>
<dbReference type="Proteomes" id="UP000295165">
    <property type="component" value="Unassembled WGS sequence"/>
</dbReference>
<comment type="caution">
    <text evidence="1">The sequence shown here is derived from an EMBL/GenBank/DDBJ whole genome shotgun (WGS) entry which is preliminary data.</text>
</comment>
<proteinExistence type="predicted"/>
<keyword evidence="2" id="KW-1185">Reference proteome</keyword>
<name>A0A4V3HVP1_9MYCO</name>
<protein>
    <submittedName>
        <fullName evidence="1">Uncharacterized protein</fullName>
    </submittedName>
</protein>
<gene>
    <name evidence="1" type="ORF">CCUG63697_01439</name>
</gene>
<dbReference type="EMBL" id="PECC01000026">
    <property type="protein sequence ID" value="TDZ52953.1"/>
    <property type="molecule type" value="Genomic_DNA"/>
</dbReference>